<protein>
    <submittedName>
        <fullName evidence="3">Uncharacterized protein</fullName>
    </submittedName>
</protein>
<organism evidence="3 4">
    <name type="scientific">Zingiber officinale</name>
    <name type="common">Ginger</name>
    <name type="synonym">Amomum zingiber</name>
    <dbReference type="NCBI Taxonomy" id="94328"/>
    <lineage>
        <taxon>Eukaryota</taxon>
        <taxon>Viridiplantae</taxon>
        <taxon>Streptophyta</taxon>
        <taxon>Embryophyta</taxon>
        <taxon>Tracheophyta</taxon>
        <taxon>Spermatophyta</taxon>
        <taxon>Magnoliopsida</taxon>
        <taxon>Liliopsida</taxon>
        <taxon>Zingiberales</taxon>
        <taxon>Zingiberaceae</taxon>
        <taxon>Zingiber</taxon>
    </lineage>
</organism>
<gene>
    <name evidence="3" type="ORF">ZIOFF_046146</name>
</gene>
<sequence length="329" mass="35978">MSVIKCNRGLRPLSPKRVAASRVELDAQPCLAAAGRKAIGPSSLSVDRRIRGGLQRRLEACTKAQNRSNVLQLNLVQLVTDKETNQPRGYAFIEYLHTSKLMGGSLVIDEFLWTWNGEELYRICGLEGLGGGLGTIRTGGEEVGQKHSTRLSCLVLPHYLQVSITARMCNQQISYLCIIIIQIASAIFSLEPVCIIIIPTVRGFYRRQLRTFSLSHPSLASTKPPALPSSIPLPLFLQPLHPSAGTRRREVFVFEAGCADAITLALRHRHPADLHCLLLLRRRRAATSSFFPLFLCTAGSFQGRRLVEEGGSRVPPSSSSAGIGITASA</sequence>
<keyword evidence="4" id="KW-1185">Reference proteome</keyword>
<name>A0A8J5KVX0_ZINOF</name>
<feature type="compositionally biased region" description="Low complexity" evidence="1">
    <location>
        <begin position="317"/>
        <end position="329"/>
    </location>
</feature>
<evidence type="ECO:0000256" key="1">
    <source>
        <dbReference type="SAM" id="MobiDB-lite"/>
    </source>
</evidence>
<accession>A0A8J5KVX0</accession>
<keyword evidence="2" id="KW-0812">Transmembrane</keyword>
<comment type="caution">
    <text evidence="3">The sequence shown here is derived from an EMBL/GenBank/DDBJ whole genome shotgun (WGS) entry which is preliminary data.</text>
</comment>
<keyword evidence="2" id="KW-1133">Transmembrane helix</keyword>
<dbReference type="AlphaFoldDB" id="A0A8J5KVX0"/>
<evidence type="ECO:0000313" key="4">
    <source>
        <dbReference type="Proteomes" id="UP000734854"/>
    </source>
</evidence>
<dbReference type="Proteomes" id="UP000734854">
    <property type="component" value="Unassembled WGS sequence"/>
</dbReference>
<proteinExistence type="predicted"/>
<reference evidence="3 4" key="1">
    <citation type="submission" date="2020-08" db="EMBL/GenBank/DDBJ databases">
        <title>Plant Genome Project.</title>
        <authorList>
            <person name="Zhang R.-G."/>
        </authorList>
    </citation>
    <scope>NUCLEOTIDE SEQUENCE [LARGE SCALE GENOMIC DNA]</scope>
    <source>
        <tissue evidence="3">Rhizome</tissue>
    </source>
</reference>
<keyword evidence="2" id="KW-0472">Membrane</keyword>
<feature type="transmembrane region" description="Helical" evidence="2">
    <location>
        <begin position="173"/>
        <end position="198"/>
    </location>
</feature>
<dbReference type="EMBL" id="JACMSC010000012">
    <property type="protein sequence ID" value="KAG6498234.1"/>
    <property type="molecule type" value="Genomic_DNA"/>
</dbReference>
<feature type="region of interest" description="Disordered" evidence="1">
    <location>
        <begin position="309"/>
        <end position="329"/>
    </location>
</feature>
<evidence type="ECO:0000256" key="2">
    <source>
        <dbReference type="SAM" id="Phobius"/>
    </source>
</evidence>
<evidence type="ECO:0000313" key="3">
    <source>
        <dbReference type="EMBL" id="KAG6498234.1"/>
    </source>
</evidence>